<dbReference type="Proteomes" id="UP000182508">
    <property type="component" value="Unassembled WGS sequence"/>
</dbReference>
<dbReference type="InterPro" id="IPR007815">
    <property type="entry name" value="Emycin_Estase"/>
</dbReference>
<dbReference type="AlphaFoldDB" id="A0A1G6CBJ5"/>
<dbReference type="PANTHER" id="PTHR31299">
    <property type="entry name" value="ESTERASE, PUTATIVE (AFU_ORTHOLOGUE AFUA_1G05850)-RELATED"/>
    <property type="match status" value="1"/>
</dbReference>
<evidence type="ECO:0000313" key="2">
    <source>
        <dbReference type="Proteomes" id="UP000182508"/>
    </source>
</evidence>
<dbReference type="PANTHER" id="PTHR31299:SF0">
    <property type="entry name" value="ESTERASE, PUTATIVE (AFU_ORTHOLOGUE AFUA_1G05850)-RELATED"/>
    <property type="match status" value="1"/>
</dbReference>
<gene>
    <name evidence="1" type="ORF">SAMN02910293_01504</name>
</gene>
<protein>
    <submittedName>
        <fullName evidence="1">Erythromycin esterase</fullName>
    </submittedName>
</protein>
<dbReference type="InterPro" id="IPR052036">
    <property type="entry name" value="Hydrolase/PRTase-associated"/>
</dbReference>
<keyword evidence="2" id="KW-1185">Reference proteome</keyword>
<reference evidence="1 2" key="1">
    <citation type="submission" date="2016-10" db="EMBL/GenBank/DDBJ databases">
        <authorList>
            <person name="de Groot N.N."/>
        </authorList>
    </citation>
    <scope>NUCLEOTIDE SEQUENCE [LARGE SCALE GENOMIC DNA]</scope>
    <source>
        <strain evidence="1 2">A-4</strain>
    </source>
</reference>
<sequence length="428" mass="48751">MVILKKILKWFGLILLSILTLLALADALWVFGPQLMAERKISDLNNYAQGVSKLDIPDKTKIIALGEASHGNVEFQELKLAVLQTLVEKEGVKSFALEMDFGEGLLIDDYIRKGQGNLDDIVESLDFTIYRTDQIKKLIEWMKDYNSDKDESQQLSFYGFDMQNPSNGIQPILTYCKNQKIDLSDDDKNTLNLLKQALNQLSDSDRTALIQVLHDIQTKILSDQMTRQAQLISQEINCIFKGLDYYQDYMTDYVSMNNFRDRCMAENVAWIQELEKSRGHEAIMIAGHNGHVALKGINYKTMGQHLEEKFSDQYFVIGTDYFHTKVNINTIGQDIGRGNHSFNSADPLAAQAKNYGGFYYLDFASVDKEGQTSDLISEPMSMGSLGEGYSFLMHLLPNSHRIKQIPKDLYHAMIFVYKANPIHPYSEK</sequence>
<dbReference type="SUPFAM" id="SSF159501">
    <property type="entry name" value="EreA/ChaN-like"/>
    <property type="match status" value="1"/>
</dbReference>
<proteinExistence type="predicted"/>
<dbReference type="RefSeq" id="WP_083331267.1">
    <property type="nucleotide sequence ID" value="NZ_FMXP01000020.1"/>
</dbReference>
<organism evidence="1 2">
    <name type="scientific">Streptococcus henryi</name>
    <dbReference type="NCBI Taxonomy" id="439219"/>
    <lineage>
        <taxon>Bacteria</taxon>
        <taxon>Bacillati</taxon>
        <taxon>Bacillota</taxon>
        <taxon>Bacilli</taxon>
        <taxon>Lactobacillales</taxon>
        <taxon>Streptococcaceae</taxon>
        <taxon>Streptococcus</taxon>
    </lineage>
</organism>
<dbReference type="Gene3D" id="3.40.1660.10">
    <property type="entry name" value="EreA-like (biosynthetic domain)"/>
    <property type="match status" value="1"/>
</dbReference>
<dbReference type="Pfam" id="PF05139">
    <property type="entry name" value="Erythro_esteras"/>
    <property type="match status" value="1"/>
</dbReference>
<accession>A0A1G6CBJ5</accession>
<dbReference type="CDD" id="cd14728">
    <property type="entry name" value="Ere-like"/>
    <property type="match status" value="1"/>
</dbReference>
<dbReference type="EMBL" id="FMXP01000020">
    <property type="protein sequence ID" value="SDB30250.1"/>
    <property type="molecule type" value="Genomic_DNA"/>
</dbReference>
<dbReference type="GO" id="GO:0046677">
    <property type="term" value="P:response to antibiotic"/>
    <property type="evidence" value="ECO:0007669"/>
    <property type="project" value="InterPro"/>
</dbReference>
<name>A0A1G6CBJ5_9STRE</name>
<dbReference type="eggNOG" id="COG2312">
    <property type="taxonomic scope" value="Bacteria"/>
</dbReference>
<dbReference type="Gene3D" id="1.20.1440.30">
    <property type="entry name" value="Biosynthetic Protein domain"/>
    <property type="match status" value="1"/>
</dbReference>
<evidence type="ECO:0000313" key="1">
    <source>
        <dbReference type="EMBL" id="SDB30250.1"/>
    </source>
</evidence>
<dbReference type="Gene3D" id="3.30.1870.10">
    <property type="entry name" value="EreA-like, domain 2"/>
    <property type="match status" value="1"/>
</dbReference>
<dbReference type="STRING" id="439219.SAMN02910293_01504"/>